<dbReference type="AlphaFoldDB" id="A0A926E4A5"/>
<dbReference type="InterPro" id="IPR011605">
    <property type="entry name" value="NusB_fam"/>
</dbReference>
<accession>A0A926E4A5</accession>
<dbReference type="GO" id="GO:0003723">
    <property type="term" value="F:RNA binding"/>
    <property type="evidence" value="ECO:0007669"/>
    <property type="project" value="UniProtKB-UniRule"/>
</dbReference>
<keyword evidence="3 6" id="KW-0694">RNA-binding</keyword>
<keyword evidence="9" id="KW-1185">Reference proteome</keyword>
<proteinExistence type="inferred from homology"/>
<evidence type="ECO:0000256" key="1">
    <source>
        <dbReference type="ARBA" id="ARBA00005952"/>
    </source>
</evidence>
<dbReference type="PANTHER" id="PTHR11078:SF3">
    <property type="entry name" value="ANTITERMINATION NUSB DOMAIN-CONTAINING PROTEIN"/>
    <property type="match status" value="1"/>
</dbReference>
<dbReference type="PANTHER" id="PTHR11078">
    <property type="entry name" value="N UTILIZATION SUBSTANCE PROTEIN B-RELATED"/>
    <property type="match status" value="1"/>
</dbReference>
<gene>
    <name evidence="6 8" type="primary">nusB</name>
    <name evidence="8" type="ORF">H8710_05185</name>
</gene>
<dbReference type="NCBIfam" id="TIGR01951">
    <property type="entry name" value="nusB"/>
    <property type="match status" value="1"/>
</dbReference>
<protein>
    <recommendedName>
        <fullName evidence="6">Transcription antitermination protein NusB</fullName>
    </recommendedName>
    <alternativeName>
        <fullName evidence="6">Antitermination factor NusB</fullName>
    </alternativeName>
</protein>
<feature type="domain" description="NusB/RsmB/TIM44" evidence="7">
    <location>
        <begin position="8"/>
        <end position="131"/>
    </location>
</feature>
<dbReference type="GO" id="GO:0005829">
    <property type="term" value="C:cytosol"/>
    <property type="evidence" value="ECO:0007669"/>
    <property type="project" value="TreeGrafter"/>
</dbReference>
<dbReference type="InterPro" id="IPR006027">
    <property type="entry name" value="NusB_RsmB_TIM44"/>
</dbReference>
<dbReference type="HAMAP" id="MF_00073">
    <property type="entry name" value="NusB"/>
    <property type="match status" value="1"/>
</dbReference>
<dbReference type="EMBL" id="JACRSV010000001">
    <property type="protein sequence ID" value="MBC8559463.1"/>
    <property type="molecule type" value="Genomic_DNA"/>
</dbReference>
<name>A0A926E4A5_9FIRM</name>
<comment type="caution">
    <text evidence="8">The sequence shown here is derived from an EMBL/GenBank/DDBJ whole genome shotgun (WGS) entry which is preliminary data.</text>
</comment>
<dbReference type="RefSeq" id="WP_249294356.1">
    <property type="nucleotide sequence ID" value="NZ_JACRSV010000001.1"/>
</dbReference>
<reference evidence="8" key="1">
    <citation type="submission" date="2020-08" db="EMBL/GenBank/DDBJ databases">
        <title>Genome public.</title>
        <authorList>
            <person name="Liu C."/>
            <person name="Sun Q."/>
        </authorList>
    </citation>
    <scope>NUCLEOTIDE SEQUENCE</scope>
    <source>
        <strain evidence="8">NSJ-33</strain>
    </source>
</reference>
<dbReference type="Gene3D" id="1.10.940.10">
    <property type="entry name" value="NusB-like"/>
    <property type="match status" value="1"/>
</dbReference>
<evidence type="ECO:0000256" key="6">
    <source>
        <dbReference type="HAMAP-Rule" id="MF_00073"/>
    </source>
</evidence>
<keyword evidence="4 6" id="KW-0805">Transcription regulation</keyword>
<evidence type="ECO:0000256" key="4">
    <source>
        <dbReference type="ARBA" id="ARBA00023015"/>
    </source>
</evidence>
<sequence>MKKITRHQMRENAFILVFEKLFREESADDILELARECEDLTVNDQVEQMFKGVLDHVADIDVLIEKNLKNWKKERISKVSLAILRLGVYEILYCADVDDDIVVSECVKLATTFAFDDDVSFVNGVLGSVVRGLKA</sequence>
<evidence type="ECO:0000313" key="9">
    <source>
        <dbReference type="Proteomes" id="UP000610760"/>
    </source>
</evidence>
<organism evidence="8 9">
    <name type="scientific">Fumia xinanensis</name>
    <dbReference type="NCBI Taxonomy" id="2763659"/>
    <lineage>
        <taxon>Bacteria</taxon>
        <taxon>Bacillati</taxon>
        <taxon>Bacillota</taxon>
        <taxon>Clostridia</taxon>
        <taxon>Eubacteriales</taxon>
        <taxon>Oscillospiraceae</taxon>
        <taxon>Fumia</taxon>
    </lineage>
</organism>
<dbReference type="Proteomes" id="UP000610760">
    <property type="component" value="Unassembled WGS sequence"/>
</dbReference>
<evidence type="ECO:0000259" key="7">
    <source>
        <dbReference type="Pfam" id="PF01029"/>
    </source>
</evidence>
<dbReference type="SUPFAM" id="SSF48013">
    <property type="entry name" value="NusB-like"/>
    <property type="match status" value="1"/>
</dbReference>
<keyword evidence="2 6" id="KW-0889">Transcription antitermination</keyword>
<comment type="function">
    <text evidence="6">Involved in transcription antitermination. Required for transcription of ribosomal RNA (rRNA) genes. Binds specifically to the boxA antiterminator sequence of the ribosomal RNA (rrn) operons.</text>
</comment>
<dbReference type="GO" id="GO:0031564">
    <property type="term" value="P:transcription antitermination"/>
    <property type="evidence" value="ECO:0007669"/>
    <property type="project" value="UniProtKB-KW"/>
</dbReference>
<evidence type="ECO:0000256" key="3">
    <source>
        <dbReference type="ARBA" id="ARBA00022884"/>
    </source>
</evidence>
<dbReference type="InterPro" id="IPR035926">
    <property type="entry name" value="NusB-like_sf"/>
</dbReference>
<comment type="similarity">
    <text evidence="1 6">Belongs to the NusB family.</text>
</comment>
<evidence type="ECO:0000313" key="8">
    <source>
        <dbReference type="EMBL" id="MBC8559463.1"/>
    </source>
</evidence>
<evidence type="ECO:0000256" key="5">
    <source>
        <dbReference type="ARBA" id="ARBA00023163"/>
    </source>
</evidence>
<evidence type="ECO:0000256" key="2">
    <source>
        <dbReference type="ARBA" id="ARBA00022814"/>
    </source>
</evidence>
<keyword evidence="5 6" id="KW-0804">Transcription</keyword>
<dbReference type="Pfam" id="PF01029">
    <property type="entry name" value="NusB"/>
    <property type="match status" value="1"/>
</dbReference>
<dbReference type="GO" id="GO:0006353">
    <property type="term" value="P:DNA-templated transcription termination"/>
    <property type="evidence" value="ECO:0007669"/>
    <property type="project" value="UniProtKB-UniRule"/>
</dbReference>